<dbReference type="NCBIfam" id="TIGR04183">
    <property type="entry name" value="Por_Secre_tail"/>
    <property type="match status" value="1"/>
</dbReference>
<organism evidence="3 4">
    <name type="scientific">Flavobacterium aquaticum</name>
    <dbReference type="NCBI Taxonomy" id="1236486"/>
    <lineage>
        <taxon>Bacteria</taxon>
        <taxon>Pseudomonadati</taxon>
        <taxon>Bacteroidota</taxon>
        <taxon>Flavobacteriia</taxon>
        <taxon>Flavobacteriales</taxon>
        <taxon>Flavobacteriaceae</taxon>
        <taxon>Flavobacterium</taxon>
    </lineage>
</organism>
<dbReference type="Proteomes" id="UP000249620">
    <property type="component" value="Unassembled WGS sequence"/>
</dbReference>
<keyword evidence="4" id="KW-1185">Reference proteome</keyword>
<name>A0A327YFS4_9FLAO</name>
<evidence type="ECO:0000313" key="3">
    <source>
        <dbReference type="EMBL" id="RAK19072.1"/>
    </source>
</evidence>
<gene>
    <name evidence="3" type="ORF">B0I03_1201</name>
</gene>
<dbReference type="InterPro" id="IPR026444">
    <property type="entry name" value="Secre_tail"/>
</dbReference>
<evidence type="ECO:0000256" key="1">
    <source>
        <dbReference type="ARBA" id="ARBA00022729"/>
    </source>
</evidence>
<dbReference type="Pfam" id="PF18962">
    <property type="entry name" value="Por_Secre_tail"/>
    <property type="match status" value="1"/>
</dbReference>
<evidence type="ECO:0000313" key="4">
    <source>
        <dbReference type="Proteomes" id="UP000249620"/>
    </source>
</evidence>
<dbReference type="EMBL" id="QLMI01000020">
    <property type="protein sequence ID" value="RAK19072.1"/>
    <property type="molecule type" value="Genomic_DNA"/>
</dbReference>
<feature type="domain" description="Secretion system C-terminal sorting" evidence="2">
    <location>
        <begin position="98"/>
        <end position="172"/>
    </location>
</feature>
<dbReference type="AlphaFoldDB" id="A0A327YFS4"/>
<comment type="caution">
    <text evidence="3">The sequence shown here is derived from an EMBL/GenBank/DDBJ whole genome shotgun (WGS) entry which is preliminary data.</text>
</comment>
<proteinExistence type="predicted"/>
<evidence type="ECO:0000259" key="2">
    <source>
        <dbReference type="Pfam" id="PF18962"/>
    </source>
</evidence>
<protein>
    <submittedName>
        <fullName evidence="3">Putative secreted protein (Por secretion system target)</fullName>
    </submittedName>
</protein>
<keyword evidence="1" id="KW-0732">Signal</keyword>
<accession>A0A327YFS4</accession>
<sequence>MTIPYQVTLSEETNQVVLLPSSFTLQPGQNVIQVTVIPQSPFNGGVLTWILQGTVPYKEVYELCITKFDVDVAGCDSTGKMASVDKNEVNSNPTSFSLYPNPAVTAVTLSYSLELEGATLEIYDLTGRSIAKKALSSSDKEVTLAIDSYPAGMYMLVVKQAGTILWQNKLIIK</sequence>
<reference evidence="3 4" key="1">
    <citation type="submission" date="2018-06" db="EMBL/GenBank/DDBJ databases">
        <title>Genomic Encyclopedia of Type Strains, Phase III (KMG-III): the genomes of soil and plant-associated and newly described type strains.</title>
        <authorList>
            <person name="Whitman W."/>
        </authorList>
    </citation>
    <scope>NUCLEOTIDE SEQUENCE [LARGE SCALE GENOMIC DNA]</scope>
    <source>
        <strain evidence="3 4">CGMCC 1.12398</strain>
    </source>
</reference>